<keyword evidence="2" id="KW-1185">Reference proteome</keyword>
<evidence type="ECO:0000313" key="2">
    <source>
        <dbReference type="Proteomes" id="UP000886595"/>
    </source>
</evidence>
<proteinExistence type="predicted"/>
<dbReference type="Proteomes" id="UP000886595">
    <property type="component" value="Unassembled WGS sequence"/>
</dbReference>
<protein>
    <submittedName>
        <fullName evidence="1">Uncharacterized protein</fullName>
    </submittedName>
</protein>
<comment type="caution">
    <text evidence="1">The sequence shown here is derived from an EMBL/GenBank/DDBJ whole genome shotgun (WGS) entry which is preliminary data.</text>
</comment>
<sequence>MDMRSTARGPYYCSVGADKSFGRDIVDSQYKECLYAADQWRSHGWSGITSETNNVSIFISLMNHNLQTFSTGQSFCFGLCFALQRI</sequence>
<dbReference type="EMBL" id="JAAMPC010000008">
    <property type="protein sequence ID" value="KAG2298995.1"/>
    <property type="molecule type" value="Genomic_DNA"/>
</dbReference>
<name>A0A8X7V0K0_BRACI</name>
<evidence type="ECO:0000313" key="1">
    <source>
        <dbReference type="EMBL" id="KAG2298995.1"/>
    </source>
</evidence>
<organism evidence="1 2">
    <name type="scientific">Brassica carinata</name>
    <name type="common">Ethiopian mustard</name>
    <name type="synonym">Abyssinian cabbage</name>
    <dbReference type="NCBI Taxonomy" id="52824"/>
    <lineage>
        <taxon>Eukaryota</taxon>
        <taxon>Viridiplantae</taxon>
        <taxon>Streptophyta</taxon>
        <taxon>Embryophyta</taxon>
        <taxon>Tracheophyta</taxon>
        <taxon>Spermatophyta</taxon>
        <taxon>Magnoliopsida</taxon>
        <taxon>eudicotyledons</taxon>
        <taxon>Gunneridae</taxon>
        <taxon>Pentapetalae</taxon>
        <taxon>rosids</taxon>
        <taxon>malvids</taxon>
        <taxon>Brassicales</taxon>
        <taxon>Brassicaceae</taxon>
        <taxon>Brassiceae</taxon>
        <taxon>Brassica</taxon>
    </lineage>
</organism>
<reference evidence="1 2" key="1">
    <citation type="submission" date="2020-02" db="EMBL/GenBank/DDBJ databases">
        <authorList>
            <person name="Ma Q."/>
            <person name="Huang Y."/>
            <person name="Song X."/>
            <person name="Pei D."/>
        </authorList>
    </citation>
    <scope>NUCLEOTIDE SEQUENCE [LARGE SCALE GENOMIC DNA]</scope>
    <source>
        <strain evidence="1">Sxm20200214</strain>
        <tissue evidence="1">Leaf</tissue>
    </source>
</reference>
<gene>
    <name evidence="1" type="ORF">Bca52824_035467</name>
</gene>
<dbReference type="Gene3D" id="3.30.590.10">
    <property type="entry name" value="Glutamine synthetase/guanido kinase, catalytic domain"/>
    <property type="match status" value="1"/>
</dbReference>
<accession>A0A8X7V0K0</accession>
<dbReference type="AlphaFoldDB" id="A0A8X7V0K0"/>